<dbReference type="PANTHER" id="PTHR37826:SF2">
    <property type="entry name" value="ZINC-RIBBON DOMAIN-CONTAINING PROTEIN"/>
    <property type="match status" value="1"/>
</dbReference>
<accession>A0A9D1MFF7</accession>
<dbReference type="InterPro" id="IPR033880">
    <property type="entry name" value="SPFH_YdjI"/>
</dbReference>
<evidence type="ECO:0000313" key="4">
    <source>
        <dbReference type="EMBL" id="HIU59028.1"/>
    </source>
</evidence>
<dbReference type="EMBL" id="DVMZ01000076">
    <property type="protein sequence ID" value="HIU59028.1"/>
    <property type="molecule type" value="Genomic_DNA"/>
</dbReference>
<feature type="domain" description="Zinc-ribbon" evidence="2">
    <location>
        <begin position="291"/>
        <end position="312"/>
    </location>
</feature>
<reference evidence="4" key="2">
    <citation type="journal article" date="2021" name="PeerJ">
        <title>Extensive microbial diversity within the chicken gut microbiome revealed by metagenomics and culture.</title>
        <authorList>
            <person name="Gilroy R."/>
            <person name="Ravi A."/>
            <person name="Getino M."/>
            <person name="Pursley I."/>
            <person name="Horton D.L."/>
            <person name="Alikhan N.F."/>
            <person name="Baker D."/>
            <person name="Gharbi K."/>
            <person name="Hall N."/>
            <person name="Watson M."/>
            <person name="Adriaenssens E.M."/>
            <person name="Foster-Nyarko E."/>
            <person name="Jarju S."/>
            <person name="Secka A."/>
            <person name="Antonio M."/>
            <person name="Oren A."/>
            <person name="Chaudhuri R.R."/>
            <person name="La Ragione R."/>
            <person name="Hildebrand F."/>
            <person name="Pallen M.J."/>
        </authorList>
    </citation>
    <scope>NUCLEOTIDE SEQUENCE</scope>
    <source>
        <strain evidence="4">11687</strain>
    </source>
</reference>
<dbReference type="Pfam" id="PF13240">
    <property type="entry name" value="Zn_Ribbon_1"/>
    <property type="match status" value="1"/>
</dbReference>
<feature type="domain" description="SPFH" evidence="3">
    <location>
        <begin position="18"/>
        <end position="227"/>
    </location>
</feature>
<dbReference type="Pfam" id="PF13421">
    <property type="entry name" value="Band_7_1"/>
    <property type="match status" value="1"/>
</dbReference>
<sequence length="367" mass="39457">MALLKVIEWADNSPNTIVYKIDTRKNVIKRGSALTVREGQVAVFCDKGRMADVFLPGYYKLETDSLPILTSLLSWKYGFETPFKSEIYFVNTTRFAKQRWGTANPIMLRDPDFGAVRVRGYGTYSFRIKDAYVFMTELSGSHSTFRTEDITDHIRSMLVMAISDAMGESGVSVVDMAANLLELSDVVKKSLDKRFEEMGLELVDFNFENVSLPAELEKAMDENARLGMMRRNVDVYTQMAQADALKEAAKNPGMAGSTMSAGLGLGMGMHMMNAMNGGMAANNAGTARKICPECGAQVPADSRFCTACGAGLSGAAGATCAKCGAKLAPGAKFCAECGTPVATVCPKCGAKLAPGAKFCAECGQKIG</sequence>
<feature type="domain" description="DZANK-type" evidence="1">
    <location>
        <begin position="320"/>
        <end position="363"/>
    </location>
</feature>
<evidence type="ECO:0000259" key="2">
    <source>
        <dbReference type="Pfam" id="PF13240"/>
    </source>
</evidence>
<evidence type="ECO:0000313" key="5">
    <source>
        <dbReference type="Proteomes" id="UP000824081"/>
    </source>
</evidence>
<dbReference type="InterPro" id="IPR025874">
    <property type="entry name" value="DZR"/>
</dbReference>
<evidence type="ECO:0000259" key="1">
    <source>
        <dbReference type="Pfam" id="PF12773"/>
    </source>
</evidence>
<dbReference type="AlphaFoldDB" id="A0A9D1MFF7"/>
<dbReference type="InterPro" id="IPR026870">
    <property type="entry name" value="Zinc_ribbon_dom"/>
</dbReference>
<dbReference type="Gene3D" id="3.30.479.30">
    <property type="entry name" value="Band 7 domain"/>
    <property type="match status" value="1"/>
</dbReference>
<dbReference type="Proteomes" id="UP000824081">
    <property type="component" value="Unassembled WGS sequence"/>
</dbReference>
<dbReference type="InterPro" id="IPR036013">
    <property type="entry name" value="Band_7/SPFH_dom_sf"/>
</dbReference>
<dbReference type="PANTHER" id="PTHR37826">
    <property type="entry name" value="FLOTILLIN BAND_7_5 DOMAIN PROTEIN"/>
    <property type="match status" value="1"/>
</dbReference>
<dbReference type="Gene3D" id="4.10.1060.50">
    <property type="match status" value="1"/>
</dbReference>
<evidence type="ECO:0000259" key="3">
    <source>
        <dbReference type="Pfam" id="PF13421"/>
    </source>
</evidence>
<dbReference type="CDD" id="cd03408">
    <property type="entry name" value="SPFH_like_u1"/>
    <property type="match status" value="1"/>
</dbReference>
<dbReference type="InterPro" id="IPR038587">
    <property type="entry name" value="Ribosomal_eL40_sf"/>
</dbReference>
<reference evidence="4" key="1">
    <citation type="submission" date="2020-10" db="EMBL/GenBank/DDBJ databases">
        <authorList>
            <person name="Gilroy R."/>
        </authorList>
    </citation>
    <scope>NUCLEOTIDE SEQUENCE</scope>
    <source>
        <strain evidence="4">11687</strain>
    </source>
</reference>
<protein>
    <submittedName>
        <fullName evidence="4">SPFH domain-containing protein</fullName>
    </submittedName>
</protein>
<proteinExistence type="predicted"/>
<dbReference type="Pfam" id="PF12773">
    <property type="entry name" value="DZR"/>
    <property type="match status" value="1"/>
</dbReference>
<dbReference type="SUPFAM" id="SSF117892">
    <property type="entry name" value="Band 7/SPFH domain"/>
    <property type="match status" value="1"/>
</dbReference>
<comment type="caution">
    <text evidence="4">The sequence shown here is derived from an EMBL/GenBank/DDBJ whole genome shotgun (WGS) entry which is preliminary data.</text>
</comment>
<gene>
    <name evidence="4" type="ORF">IAC57_02890</name>
</gene>
<name>A0A9D1MFF7_9FIRM</name>
<organism evidence="4 5">
    <name type="scientific">Candidatus Scatosoma pullistercoris</name>
    <dbReference type="NCBI Taxonomy" id="2840934"/>
    <lineage>
        <taxon>Bacteria</taxon>
        <taxon>Bacillati</taxon>
        <taxon>Bacillota</taxon>
        <taxon>Clostridia</taxon>
        <taxon>Candidatus Scatosoma</taxon>
    </lineage>
</organism>